<dbReference type="OrthoDB" id="3879658at2759"/>
<dbReference type="Proteomes" id="UP000799436">
    <property type="component" value="Unassembled WGS sequence"/>
</dbReference>
<evidence type="ECO:0000256" key="1">
    <source>
        <dbReference type="SAM" id="SignalP"/>
    </source>
</evidence>
<dbReference type="AlphaFoldDB" id="A0A6G1KX74"/>
<name>A0A6G1KX74_9PEZI</name>
<protein>
    <submittedName>
        <fullName evidence="2">Uncharacterized protein</fullName>
    </submittedName>
</protein>
<dbReference type="InterPro" id="IPR023296">
    <property type="entry name" value="Glyco_hydro_beta-prop_sf"/>
</dbReference>
<dbReference type="EMBL" id="ML995906">
    <property type="protein sequence ID" value="KAF2764922.1"/>
    <property type="molecule type" value="Genomic_DNA"/>
</dbReference>
<accession>A0A6G1KX74</accession>
<gene>
    <name evidence="2" type="ORF">EJ03DRAFT_223380</name>
</gene>
<keyword evidence="3" id="KW-1185">Reference proteome</keyword>
<keyword evidence="1" id="KW-0732">Signal</keyword>
<feature type="chain" id="PRO_5026005537" evidence="1">
    <location>
        <begin position="18"/>
        <end position="151"/>
    </location>
</feature>
<feature type="signal peptide" evidence="1">
    <location>
        <begin position="1"/>
        <end position="17"/>
    </location>
</feature>
<sequence>MYSLLALIPALAAFTTALVTGPYVDDNKEPFICPQSEGGAIDPSGFLNESDNPRWITYKVDGNPIGHGGSCNNGVAPVVSTPIMLQQVSASDGHTLISSPVSVFDTGKSIHLIERAGMPSYSCNFTHHACYWSSTSRCHRRVTSHDCCASA</sequence>
<proteinExistence type="predicted"/>
<reference evidence="2" key="1">
    <citation type="journal article" date="2020" name="Stud. Mycol.">
        <title>101 Dothideomycetes genomes: a test case for predicting lifestyles and emergence of pathogens.</title>
        <authorList>
            <person name="Haridas S."/>
            <person name="Albert R."/>
            <person name="Binder M."/>
            <person name="Bloem J."/>
            <person name="Labutti K."/>
            <person name="Salamov A."/>
            <person name="Andreopoulos B."/>
            <person name="Baker S."/>
            <person name="Barry K."/>
            <person name="Bills G."/>
            <person name="Bluhm B."/>
            <person name="Cannon C."/>
            <person name="Castanera R."/>
            <person name="Culley D."/>
            <person name="Daum C."/>
            <person name="Ezra D."/>
            <person name="Gonzalez J."/>
            <person name="Henrissat B."/>
            <person name="Kuo A."/>
            <person name="Liang C."/>
            <person name="Lipzen A."/>
            <person name="Lutzoni F."/>
            <person name="Magnuson J."/>
            <person name="Mondo S."/>
            <person name="Nolan M."/>
            <person name="Ohm R."/>
            <person name="Pangilinan J."/>
            <person name="Park H.-J."/>
            <person name="Ramirez L."/>
            <person name="Alfaro M."/>
            <person name="Sun H."/>
            <person name="Tritt A."/>
            <person name="Yoshinaga Y."/>
            <person name="Zwiers L.-H."/>
            <person name="Turgeon B."/>
            <person name="Goodwin S."/>
            <person name="Spatafora J."/>
            <person name="Crous P."/>
            <person name="Grigoriev I."/>
        </authorList>
    </citation>
    <scope>NUCLEOTIDE SEQUENCE</scope>
    <source>
        <strain evidence="2">CBS 116005</strain>
    </source>
</reference>
<evidence type="ECO:0000313" key="2">
    <source>
        <dbReference type="EMBL" id="KAF2764922.1"/>
    </source>
</evidence>
<evidence type="ECO:0000313" key="3">
    <source>
        <dbReference type="Proteomes" id="UP000799436"/>
    </source>
</evidence>
<organism evidence="2 3">
    <name type="scientific">Teratosphaeria nubilosa</name>
    <dbReference type="NCBI Taxonomy" id="161662"/>
    <lineage>
        <taxon>Eukaryota</taxon>
        <taxon>Fungi</taxon>
        <taxon>Dikarya</taxon>
        <taxon>Ascomycota</taxon>
        <taxon>Pezizomycotina</taxon>
        <taxon>Dothideomycetes</taxon>
        <taxon>Dothideomycetidae</taxon>
        <taxon>Mycosphaerellales</taxon>
        <taxon>Teratosphaeriaceae</taxon>
        <taxon>Teratosphaeria</taxon>
    </lineage>
</organism>
<dbReference type="Gene3D" id="2.115.10.20">
    <property type="entry name" value="Glycosyl hydrolase domain, family 43"/>
    <property type="match status" value="1"/>
</dbReference>